<protein>
    <recommendedName>
        <fullName evidence="2">BSD domain-containing protein</fullName>
    </recommendedName>
</protein>
<organism evidence="3 4">
    <name type="scientific">Citrullus colocynthis</name>
    <name type="common">colocynth</name>
    <dbReference type="NCBI Taxonomy" id="252529"/>
    <lineage>
        <taxon>Eukaryota</taxon>
        <taxon>Viridiplantae</taxon>
        <taxon>Streptophyta</taxon>
        <taxon>Embryophyta</taxon>
        <taxon>Tracheophyta</taxon>
        <taxon>Spermatophyta</taxon>
        <taxon>Magnoliopsida</taxon>
        <taxon>eudicotyledons</taxon>
        <taxon>Gunneridae</taxon>
        <taxon>Pentapetalae</taxon>
        <taxon>rosids</taxon>
        <taxon>fabids</taxon>
        <taxon>Cucurbitales</taxon>
        <taxon>Cucurbitaceae</taxon>
        <taxon>Benincaseae</taxon>
        <taxon>Citrullus</taxon>
    </lineage>
</organism>
<feature type="compositionally biased region" description="Basic and acidic residues" evidence="1">
    <location>
        <begin position="28"/>
        <end position="46"/>
    </location>
</feature>
<dbReference type="Proteomes" id="UP001642487">
    <property type="component" value="Chromosome 1"/>
</dbReference>
<dbReference type="SUPFAM" id="SSF140383">
    <property type="entry name" value="BSD domain-like"/>
    <property type="match status" value="1"/>
</dbReference>
<feature type="compositionally biased region" description="Basic and acidic residues" evidence="1">
    <location>
        <begin position="356"/>
        <end position="365"/>
    </location>
</feature>
<feature type="region of interest" description="Disordered" evidence="1">
    <location>
        <begin position="255"/>
        <end position="430"/>
    </location>
</feature>
<keyword evidence="4" id="KW-1185">Reference proteome</keyword>
<evidence type="ECO:0000313" key="4">
    <source>
        <dbReference type="Proteomes" id="UP001642487"/>
    </source>
</evidence>
<dbReference type="Gene3D" id="1.10.3970.10">
    <property type="entry name" value="BSD domain"/>
    <property type="match status" value="1"/>
</dbReference>
<feature type="compositionally biased region" description="Basic and acidic residues" evidence="1">
    <location>
        <begin position="283"/>
        <end position="344"/>
    </location>
</feature>
<dbReference type="PANTHER" id="PTHR16019:SF5">
    <property type="entry name" value="BSD DOMAIN-CONTAINING PROTEIN 1"/>
    <property type="match status" value="1"/>
</dbReference>
<feature type="compositionally biased region" description="Acidic residues" evidence="1">
    <location>
        <begin position="255"/>
        <end position="272"/>
    </location>
</feature>
<gene>
    <name evidence="3" type="ORF">CITCOLO1_LOCUS1619</name>
</gene>
<proteinExistence type="predicted"/>
<evidence type="ECO:0000259" key="2">
    <source>
        <dbReference type="PROSITE" id="PS50858"/>
    </source>
</evidence>
<feature type="compositionally biased region" description="Low complexity" evidence="1">
    <location>
        <begin position="135"/>
        <end position="150"/>
    </location>
</feature>
<sequence length="479" mass="52870">MNFFRSVFSDDPDPSTTSETEPQSPEKSLLKEGEESSDPKPSHVDDSSVDAGAWSFGGLIKTLTAKSESVIETYRRDLQEFGSGLKKEIEVAQGSLETVGYAFDEFGSSVLKGTAQIIAQGKDAILAIDQESDSDSSSNQNLSNQRSSNSKPYSRFDAQVRSLQGDTGTYCEEPEDLGDYEKWKSQFVLNDKSEEIENLIEENGAIDNIHKKVVPNVVDNETFWFRYFYKVHKLKQAENVRANLVKRAIAREEEEDLSWDVDDDDDDDDEERYNEINVGSKGDAVKSDASDEVWDKATKSEEVNVGESVKEEHAAKAALKDDLPAKEEVGGKKSAEVVKKEVAPVKELNGGSSVGDDEKREKSSSVEELDGNNKGSDQKVHLEGGSGMNNKDQGMKSVAAEAKSDHGESSKDSDVSIVSTQPSMPEDEDLGWDEIEDLSIIDEKKVVVTEGGIVNREEMRKRLSTAEDDEDLDWGTDTE</sequence>
<dbReference type="SMART" id="SM00751">
    <property type="entry name" value="BSD"/>
    <property type="match status" value="1"/>
</dbReference>
<dbReference type="PANTHER" id="PTHR16019">
    <property type="entry name" value="SYNAPSE-ASSOCIATED PROTEIN"/>
    <property type="match status" value="1"/>
</dbReference>
<accession>A0ABP0XQM2</accession>
<feature type="compositionally biased region" description="Polar residues" evidence="1">
    <location>
        <begin position="14"/>
        <end position="23"/>
    </location>
</feature>
<dbReference type="InterPro" id="IPR005607">
    <property type="entry name" value="BSD_dom"/>
</dbReference>
<dbReference type="InterPro" id="IPR051494">
    <property type="entry name" value="BSD_domain-containing"/>
</dbReference>
<feature type="region of interest" description="Disordered" evidence="1">
    <location>
        <begin position="1"/>
        <end position="49"/>
    </location>
</feature>
<feature type="compositionally biased region" description="Basic and acidic residues" evidence="1">
    <location>
        <begin position="402"/>
        <end position="414"/>
    </location>
</feature>
<dbReference type="EMBL" id="OZ021735">
    <property type="protein sequence ID" value="CAK9310017.1"/>
    <property type="molecule type" value="Genomic_DNA"/>
</dbReference>
<feature type="domain" description="BSD" evidence="2">
    <location>
        <begin position="183"/>
        <end position="235"/>
    </location>
</feature>
<name>A0ABP0XQM2_9ROSI</name>
<dbReference type="Pfam" id="PF03909">
    <property type="entry name" value="BSD"/>
    <property type="match status" value="1"/>
</dbReference>
<dbReference type="InterPro" id="IPR035925">
    <property type="entry name" value="BSD_dom_sf"/>
</dbReference>
<reference evidence="3 4" key="1">
    <citation type="submission" date="2024-03" db="EMBL/GenBank/DDBJ databases">
        <authorList>
            <person name="Gkanogiannis A."/>
            <person name="Becerra Lopez-Lavalle L."/>
        </authorList>
    </citation>
    <scope>NUCLEOTIDE SEQUENCE [LARGE SCALE GENOMIC DNA]</scope>
</reference>
<evidence type="ECO:0000313" key="3">
    <source>
        <dbReference type="EMBL" id="CAK9310017.1"/>
    </source>
</evidence>
<evidence type="ECO:0000256" key="1">
    <source>
        <dbReference type="SAM" id="MobiDB-lite"/>
    </source>
</evidence>
<dbReference type="PROSITE" id="PS50858">
    <property type="entry name" value="BSD"/>
    <property type="match status" value="1"/>
</dbReference>
<feature type="region of interest" description="Disordered" evidence="1">
    <location>
        <begin position="130"/>
        <end position="155"/>
    </location>
</feature>